<organism evidence="1 2">
    <name type="scientific">Trifolium medium</name>
    <dbReference type="NCBI Taxonomy" id="97028"/>
    <lineage>
        <taxon>Eukaryota</taxon>
        <taxon>Viridiplantae</taxon>
        <taxon>Streptophyta</taxon>
        <taxon>Embryophyta</taxon>
        <taxon>Tracheophyta</taxon>
        <taxon>Spermatophyta</taxon>
        <taxon>Magnoliopsida</taxon>
        <taxon>eudicotyledons</taxon>
        <taxon>Gunneridae</taxon>
        <taxon>Pentapetalae</taxon>
        <taxon>rosids</taxon>
        <taxon>fabids</taxon>
        <taxon>Fabales</taxon>
        <taxon>Fabaceae</taxon>
        <taxon>Papilionoideae</taxon>
        <taxon>50 kb inversion clade</taxon>
        <taxon>NPAAA clade</taxon>
        <taxon>Hologalegina</taxon>
        <taxon>IRL clade</taxon>
        <taxon>Trifolieae</taxon>
        <taxon>Trifolium</taxon>
    </lineage>
</organism>
<keyword evidence="2" id="KW-1185">Reference proteome</keyword>
<dbReference type="AlphaFoldDB" id="A0A392SVA3"/>
<name>A0A392SVA3_9FABA</name>
<reference evidence="1 2" key="1">
    <citation type="journal article" date="2018" name="Front. Plant Sci.">
        <title>Red Clover (Trifolium pratense) and Zigzag Clover (T. medium) - A Picture of Genomic Similarities and Differences.</title>
        <authorList>
            <person name="Dluhosova J."/>
            <person name="Istvanek J."/>
            <person name="Nedelnik J."/>
            <person name="Repkova J."/>
        </authorList>
    </citation>
    <scope>NUCLEOTIDE SEQUENCE [LARGE SCALE GENOMIC DNA]</scope>
    <source>
        <strain evidence="2">cv. 10/8</strain>
        <tissue evidence="1">Leaf</tissue>
    </source>
</reference>
<sequence length="16" mass="1805">MQSKGCCDFDWGEVVT</sequence>
<accession>A0A392SVA3</accession>
<feature type="non-terminal residue" evidence="1">
    <location>
        <position position="16"/>
    </location>
</feature>
<protein>
    <submittedName>
        <fullName evidence="1">Uncharacterized protein</fullName>
    </submittedName>
</protein>
<comment type="caution">
    <text evidence="1">The sequence shown here is derived from an EMBL/GenBank/DDBJ whole genome shotgun (WGS) entry which is preliminary data.</text>
</comment>
<evidence type="ECO:0000313" key="1">
    <source>
        <dbReference type="EMBL" id="MCI52367.1"/>
    </source>
</evidence>
<dbReference type="EMBL" id="LXQA010446217">
    <property type="protein sequence ID" value="MCI52367.1"/>
    <property type="molecule type" value="Genomic_DNA"/>
</dbReference>
<dbReference type="Proteomes" id="UP000265520">
    <property type="component" value="Unassembled WGS sequence"/>
</dbReference>
<proteinExistence type="predicted"/>
<evidence type="ECO:0000313" key="2">
    <source>
        <dbReference type="Proteomes" id="UP000265520"/>
    </source>
</evidence>